<dbReference type="AlphaFoldDB" id="A0AAE1EST6"/>
<keyword evidence="3" id="KW-1185">Reference proteome</keyword>
<dbReference type="Proteomes" id="UP001286313">
    <property type="component" value="Unassembled WGS sequence"/>
</dbReference>
<evidence type="ECO:0000256" key="1">
    <source>
        <dbReference type="SAM" id="MobiDB-lite"/>
    </source>
</evidence>
<gene>
    <name evidence="2" type="ORF">Pcinc_033169</name>
</gene>
<proteinExistence type="predicted"/>
<organism evidence="2 3">
    <name type="scientific">Petrolisthes cinctipes</name>
    <name type="common">Flat porcelain crab</name>
    <dbReference type="NCBI Taxonomy" id="88211"/>
    <lineage>
        <taxon>Eukaryota</taxon>
        <taxon>Metazoa</taxon>
        <taxon>Ecdysozoa</taxon>
        <taxon>Arthropoda</taxon>
        <taxon>Crustacea</taxon>
        <taxon>Multicrustacea</taxon>
        <taxon>Malacostraca</taxon>
        <taxon>Eumalacostraca</taxon>
        <taxon>Eucarida</taxon>
        <taxon>Decapoda</taxon>
        <taxon>Pleocyemata</taxon>
        <taxon>Anomura</taxon>
        <taxon>Galatheoidea</taxon>
        <taxon>Porcellanidae</taxon>
        <taxon>Petrolisthes</taxon>
    </lineage>
</organism>
<evidence type="ECO:0000313" key="2">
    <source>
        <dbReference type="EMBL" id="KAK3860801.1"/>
    </source>
</evidence>
<dbReference type="EMBL" id="JAWQEG010004628">
    <property type="protein sequence ID" value="KAK3860801.1"/>
    <property type="molecule type" value="Genomic_DNA"/>
</dbReference>
<sequence>MQPHLQEQGDPQPDSQHQGPVTRSRSKATRASTLTPGSRGFPSSLSEATLGTLPANDRPAQLLEIAGLRKLPEIRVVVIGGKPDVMDVFLHHSFRNTVHALYLATIHTDISHTGPRLHYSMIS</sequence>
<name>A0AAE1EST6_PETCI</name>
<reference evidence="2" key="1">
    <citation type="submission" date="2023-10" db="EMBL/GenBank/DDBJ databases">
        <title>Genome assemblies of two species of porcelain crab, Petrolisthes cinctipes and Petrolisthes manimaculis (Anomura: Porcellanidae).</title>
        <authorList>
            <person name="Angst P."/>
        </authorList>
    </citation>
    <scope>NUCLEOTIDE SEQUENCE</scope>
    <source>
        <strain evidence="2">PB745_01</strain>
        <tissue evidence="2">Gill</tissue>
    </source>
</reference>
<feature type="region of interest" description="Disordered" evidence="1">
    <location>
        <begin position="1"/>
        <end position="53"/>
    </location>
</feature>
<feature type="compositionally biased region" description="Polar residues" evidence="1">
    <location>
        <begin position="13"/>
        <end position="49"/>
    </location>
</feature>
<evidence type="ECO:0000313" key="3">
    <source>
        <dbReference type="Proteomes" id="UP001286313"/>
    </source>
</evidence>
<protein>
    <submittedName>
        <fullName evidence="2">Uncharacterized protein</fullName>
    </submittedName>
</protein>
<accession>A0AAE1EST6</accession>
<comment type="caution">
    <text evidence="2">The sequence shown here is derived from an EMBL/GenBank/DDBJ whole genome shotgun (WGS) entry which is preliminary data.</text>
</comment>